<accession>A0A367WP51</accession>
<reference evidence="1 2" key="1">
    <citation type="submission" date="2014-07" db="EMBL/GenBank/DDBJ databases">
        <title>Draft genome sequence of Thalassospira profundimaris PR54-5.</title>
        <authorList>
            <person name="Lai Q."/>
            <person name="Shao Z."/>
        </authorList>
    </citation>
    <scope>NUCLEOTIDE SEQUENCE [LARGE SCALE GENOMIC DNA]</scope>
    <source>
        <strain evidence="1 2">PR54-5</strain>
    </source>
</reference>
<proteinExistence type="predicted"/>
<dbReference type="EMBL" id="JPWI01000015">
    <property type="protein sequence ID" value="RCK43233.1"/>
    <property type="molecule type" value="Genomic_DNA"/>
</dbReference>
<dbReference type="InterPro" id="IPR001646">
    <property type="entry name" value="5peptide_repeat"/>
</dbReference>
<comment type="caution">
    <text evidence="1">The sequence shown here is derived from an EMBL/GenBank/DDBJ whole genome shotgun (WGS) entry which is preliminary data.</text>
</comment>
<evidence type="ECO:0000313" key="1">
    <source>
        <dbReference type="EMBL" id="RCK43233.1"/>
    </source>
</evidence>
<evidence type="ECO:0008006" key="3">
    <source>
        <dbReference type="Google" id="ProtNLM"/>
    </source>
</evidence>
<dbReference type="Pfam" id="PF00805">
    <property type="entry name" value="Pentapeptide"/>
    <property type="match status" value="2"/>
</dbReference>
<dbReference type="AlphaFoldDB" id="A0A367WP51"/>
<dbReference type="Proteomes" id="UP000252255">
    <property type="component" value="Unassembled WGS sequence"/>
</dbReference>
<sequence>MKTCLQSFKGAFRTIEFVGVLAALFAFSWDFYVDKPQERAILRASFLAQIASMTEDVKTSRNINQTSAMQAIIEIIAASGQSISDLDVSGLKLKNIRLPDTIIEAGNWNQVSFIKGSLRNSVIKKATFRGSKFSRTDLSGIEINVRPLINFDFHMNITSPLMRRLVHRMERVDWRETDFFSVSLKHAKIESTDFRGAVFSATDFEGAEIVGSWMRDTRFVSYPDEDDTDNQGSFVQVDFTGADFSDLSVETMQKMSFRDCLFERAIFPDGYELPEGSRAKI</sequence>
<name>A0A367WP51_9PROT</name>
<organism evidence="1 2">
    <name type="scientific">Thalassospira profundimaris</name>
    <dbReference type="NCBI Taxonomy" id="502049"/>
    <lineage>
        <taxon>Bacteria</taxon>
        <taxon>Pseudomonadati</taxon>
        <taxon>Pseudomonadota</taxon>
        <taxon>Alphaproteobacteria</taxon>
        <taxon>Rhodospirillales</taxon>
        <taxon>Thalassospiraceae</taxon>
        <taxon>Thalassospira</taxon>
    </lineage>
</organism>
<evidence type="ECO:0000313" key="2">
    <source>
        <dbReference type="Proteomes" id="UP000252255"/>
    </source>
</evidence>
<gene>
    <name evidence="1" type="ORF">TH30_19650</name>
</gene>
<dbReference type="Gene3D" id="2.160.20.80">
    <property type="entry name" value="E3 ubiquitin-protein ligase SopA"/>
    <property type="match status" value="2"/>
</dbReference>
<protein>
    <recommendedName>
        <fullName evidence="3">Pentapeptide repeat protein</fullName>
    </recommendedName>
</protein>
<dbReference type="SUPFAM" id="SSF141571">
    <property type="entry name" value="Pentapeptide repeat-like"/>
    <property type="match status" value="1"/>
</dbReference>